<dbReference type="InterPro" id="IPR000504">
    <property type="entry name" value="RRM_dom"/>
</dbReference>
<dbReference type="PROSITE" id="PS50102">
    <property type="entry name" value="RRM"/>
    <property type="match status" value="3"/>
</dbReference>
<protein>
    <submittedName>
        <fullName evidence="6 7">Polyadenylate-binding protein 8-like</fullName>
    </submittedName>
</protein>
<gene>
    <name evidence="6 7" type="primary">LOC104784310</name>
</gene>
<evidence type="ECO:0000259" key="4">
    <source>
        <dbReference type="PROSITE" id="PS50102"/>
    </source>
</evidence>
<dbReference type="InterPro" id="IPR003954">
    <property type="entry name" value="RRM_euk-type"/>
</dbReference>
<evidence type="ECO:0000313" key="6">
    <source>
        <dbReference type="RefSeq" id="XP_010507660.2"/>
    </source>
</evidence>
<evidence type="ECO:0000256" key="3">
    <source>
        <dbReference type="PROSITE-ProRule" id="PRU00176"/>
    </source>
</evidence>
<dbReference type="RefSeq" id="XP_019082450.1">
    <property type="nucleotide sequence ID" value="XM_019226905.1"/>
</dbReference>
<dbReference type="GeneID" id="104784310"/>
<keyword evidence="5" id="KW-1185">Reference proteome</keyword>
<dbReference type="Pfam" id="PF00076">
    <property type="entry name" value="RRM_1"/>
    <property type="match status" value="3"/>
</dbReference>
<dbReference type="InterPro" id="IPR045305">
    <property type="entry name" value="RRM2_I_PABPs"/>
</dbReference>
<feature type="domain" description="RRM" evidence="4">
    <location>
        <begin position="22"/>
        <end position="100"/>
    </location>
</feature>
<dbReference type="CDD" id="cd12379">
    <property type="entry name" value="RRM2_I_PABPs"/>
    <property type="match status" value="1"/>
</dbReference>
<reference evidence="5" key="1">
    <citation type="journal article" date="1997" name="Nucleic Acids Res.">
        <title>tRNAscan-SE: a program for improved detection of transfer RNA genes in genomic sequence.</title>
        <authorList>
            <person name="Lowe T.M."/>
            <person name="Eddy S.R."/>
        </authorList>
    </citation>
    <scope>NUCLEOTIDE SEQUENCE [LARGE SCALE GENOMIC DNA]</scope>
    <source>
        <strain evidence="5">r\DH55</strain>
    </source>
</reference>
<dbReference type="Gene3D" id="3.30.70.330">
    <property type="match status" value="3"/>
</dbReference>
<dbReference type="InterPro" id="IPR035979">
    <property type="entry name" value="RBD_domain_sf"/>
</dbReference>
<reference evidence="6 7" key="3">
    <citation type="submission" date="2025-05" db="UniProtKB">
        <authorList>
            <consortium name="RefSeq"/>
        </authorList>
    </citation>
    <scope>IDENTIFICATION</scope>
    <source>
        <tissue evidence="6 7">Leaf</tissue>
    </source>
</reference>
<dbReference type="PANTHER" id="PTHR24012">
    <property type="entry name" value="RNA BINDING PROTEIN"/>
    <property type="match status" value="1"/>
</dbReference>
<dbReference type="InterPro" id="IPR012677">
    <property type="entry name" value="Nucleotide-bd_a/b_plait_sf"/>
</dbReference>
<reference evidence="5" key="2">
    <citation type="journal article" date="2014" name="Nat. Commun.">
        <title>The emerging biofuel crop Camelina sativa retains a highly undifferentiated hexaploid genome structure.</title>
        <authorList>
            <person name="Kagale S."/>
            <person name="Koh C."/>
            <person name="Nixon J."/>
            <person name="Bollina V."/>
            <person name="Clarke W.E."/>
            <person name="Tuteja R."/>
            <person name="Spillane C."/>
            <person name="Robinson S.J."/>
            <person name="Links M.G."/>
            <person name="Clarke C."/>
            <person name="Higgins E.E."/>
            <person name="Huebert T."/>
            <person name="Sharpe A.G."/>
            <person name="Parkin I.A."/>
        </authorList>
    </citation>
    <scope>NUCLEOTIDE SEQUENCE [LARGE SCALE GENOMIC DNA]</scope>
    <source>
        <strain evidence="5">r\DH55</strain>
    </source>
</reference>
<name>A0ABM1Q6R2_CAMSA</name>
<accession>A0ABM1Q6R2</accession>
<organism evidence="5 7">
    <name type="scientific">Camelina sativa</name>
    <name type="common">False flax</name>
    <name type="synonym">Myagrum sativum</name>
    <dbReference type="NCBI Taxonomy" id="90675"/>
    <lineage>
        <taxon>Eukaryota</taxon>
        <taxon>Viridiplantae</taxon>
        <taxon>Streptophyta</taxon>
        <taxon>Embryophyta</taxon>
        <taxon>Tracheophyta</taxon>
        <taxon>Spermatophyta</taxon>
        <taxon>Magnoliopsida</taxon>
        <taxon>eudicotyledons</taxon>
        <taxon>Gunneridae</taxon>
        <taxon>Pentapetalae</taxon>
        <taxon>rosids</taxon>
        <taxon>malvids</taxon>
        <taxon>Brassicales</taxon>
        <taxon>Brassicaceae</taxon>
        <taxon>Camelineae</taxon>
        <taxon>Camelina</taxon>
    </lineage>
</organism>
<sequence>MDCWTWFREEQSIYEMGEEGKTSLYVGDLEPSVTDSELFDAFSHASHVSSVRVCRDLTTGGSLGYGYVTFDYPQEAKRAMEMLNFTALKGRSIIVMYYVHYPSLLKRGVGNIFIMNLDKSIDQKGLYDTFSCFGSILRFKLATDASGKSRGFGFVQYNTEESAHKAIEHMNGMLLNDTEVYVGPFLQRDSPSEKATFTDIYVKNLSKSLTDEELNTIFQDFGPTTSCVIIRDGEVPQGKSKGFGFVNFKNPEDAEKFVEALNGKKFDDKEWFVTKSKKKYQRESEVKRGLKHAVNMSQGSSNVCVTKLDKRVTDEILKDFFSS</sequence>
<evidence type="ECO:0000256" key="2">
    <source>
        <dbReference type="ARBA" id="ARBA00022884"/>
    </source>
</evidence>
<dbReference type="SMART" id="SM00361">
    <property type="entry name" value="RRM_1"/>
    <property type="match status" value="2"/>
</dbReference>
<evidence type="ECO:0000256" key="1">
    <source>
        <dbReference type="ARBA" id="ARBA00022737"/>
    </source>
</evidence>
<dbReference type="SMART" id="SM00360">
    <property type="entry name" value="RRM"/>
    <property type="match status" value="3"/>
</dbReference>
<evidence type="ECO:0000313" key="7">
    <source>
        <dbReference type="RefSeq" id="XP_019082450.1"/>
    </source>
</evidence>
<dbReference type="RefSeq" id="XP_010507660.2">
    <property type="nucleotide sequence ID" value="XM_010509358.2"/>
</dbReference>
<feature type="domain" description="RRM" evidence="4">
    <location>
        <begin position="198"/>
        <end position="278"/>
    </location>
</feature>
<keyword evidence="2 3" id="KW-0694">RNA-binding</keyword>
<dbReference type="SUPFAM" id="SSF54928">
    <property type="entry name" value="RNA-binding domain, RBD"/>
    <property type="match status" value="2"/>
</dbReference>
<keyword evidence="1" id="KW-0677">Repeat</keyword>
<dbReference type="Proteomes" id="UP000694864">
    <property type="component" value="Chromosome 1"/>
</dbReference>
<evidence type="ECO:0000313" key="5">
    <source>
        <dbReference type="Proteomes" id="UP000694864"/>
    </source>
</evidence>
<feature type="domain" description="RRM" evidence="4">
    <location>
        <begin position="110"/>
        <end position="182"/>
    </location>
</feature>
<proteinExistence type="predicted"/>